<dbReference type="GO" id="GO:0042597">
    <property type="term" value="C:periplasmic space"/>
    <property type="evidence" value="ECO:0007669"/>
    <property type="project" value="InterPro"/>
</dbReference>
<sequence length="156" mass="16005">MSLARRVTLPAAILSLAIGAAAYAQQEFSGAINARQGHMQIMAFNVGILGNMARGNTEYDAEAATTAASNLAALAMVDGRGYWVPGSDNGAVENTRALPAIWEDMAGFGADWQAYGEAVTGLQAAAGNGLDALRGAMGPLGNACGACHDDFRQPSD</sequence>
<keyword evidence="5 6" id="KW-0408">Iron</keyword>
<dbReference type="PIRSF" id="PIRSF000027">
    <property type="entry name" value="Cytc_c_prime"/>
    <property type="match status" value="1"/>
</dbReference>
<reference evidence="9 10" key="1">
    <citation type="submission" date="2018-10" db="EMBL/GenBank/DDBJ databases">
        <authorList>
            <person name="Jung H.S."/>
            <person name="Jeon C.O."/>
        </authorList>
    </citation>
    <scope>NUCLEOTIDE SEQUENCE [LARGE SCALE GENOMIC DNA]</scope>
    <source>
        <strain evidence="9 10">MA-7-27</strain>
    </source>
</reference>
<evidence type="ECO:0000256" key="7">
    <source>
        <dbReference type="PIRSR" id="PIRSR000027-2"/>
    </source>
</evidence>
<evidence type="ECO:0000313" key="9">
    <source>
        <dbReference type="EMBL" id="RMA41385.1"/>
    </source>
</evidence>
<evidence type="ECO:0000256" key="2">
    <source>
        <dbReference type="ARBA" id="ARBA00022617"/>
    </source>
</evidence>
<keyword evidence="3 6" id="KW-0479">Metal-binding</keyword>
<dbReference type="InterPro" id="IPR015984">
    <property type="entry name" value="Cyt_c_prime_subgr"/>
</dbReference>
<dbReference type="AlphaFoldDB" id="A0A3L9Y1T9"/>
<organism evidence="9 10">
    <name type="scientific">Rhodophyticola porphyridii</name>
    <dbReference type="NCBI Taxonomy" id="1852017"/>
    <lineage>
        <taxon>Bacteria</taxon>
        <taxon>Pseudomonadati</taxon>
        <taxon>Pseudomonadota</taxon>
        <taxon>Alphaproteobacteria</taxon>
        <taxon>Rhodobacterales</taxon>
        <taxon>Roseobacteraceae</taxon>
        <taxon>Rhodophyticola</taxon>
    </lineage>
</organism>
<feature type="binding site" description="covalent" evidence="7">
    <location>
        <position position="147"/>
    </location>
    <ligand>
        <name>heme c</name>
        <dbReference type="ChEBI" id="CHEBI:61717"/>
    </ligand>
</feature>
<dbReference type="InterPro" id="IPR010980">
    <property type="entry name" value="Cyt_c/b562"/>
</dbReference>
<proteinExistence type="predicted"/>
<dbReference type="InterPro" id="IPR012127">
    <property type="entry name" value="Cyt_c_prime"/>
</dbReference>
<feature type="chain" id="PRO_5018118544" evidence="8">
    <location>
        <begin position="25"/>
        <end position="156"/>
    </location>
</feature>
<feature type="binding site" description="covalent" evidence="7">
    <location>
        <position position="144"/>
    </location>
    <ligand>
        <name>heme c</name>
        <dbReference type="ChEBI" id="CHEBI:61717"/>
    </ligand>
</feature>
<comment type="PTM">
    <text evidence="7">Binds 1 heme group per subunit.</text>
</comment>
<dbReference type="SUPFAM" id="SSF47175">
    <property type="entry name" value="Cytochromes"/>
    <property type="match status" value="1"/>
</dbReference>
<dbReference type="GO" id="GO:0020037">
    <property type="term" value="F:heme binding"/>
    <property type="evidence" value="ECO:0007669"/>
    <property type="project" value="InterPro"/>
</dbReference>
<dbReference type="OrthoDB" id="7596534at2"/>
<dbReference type="GO" id="GO:0005506">
    <property type="term" value="F:iron ion binding"/>
    <property type="evidence" value="ECO:0007669"/>
    <property type="project" value="InterPro"/>
</dbReference>
<dbReference type="Gene3D" id="1.20.120.10">
    <property type="entry name" value="Cytochrome c/b562"/>
    <property type="match status" value="1"/>
</dbReference>
<evidence type="ECO:0000256" key="1">
    <source>
        <dbReference type="ARBA" id="ARBA00022448"/>
    </source>
</evidence>
<evidence type="ECO:0000256" key="3">
    <source>
        <dbReference type="ARBA" id="ARBA00022723"/>
    </source>
</evidence>
<comment type="caution">
    <text evidence="9">The sequence shown here is derived from an EMBL/GenBank/DDBJ whole genome shotgun (WGS) entry which is preliminary data.</text>
</comment>
<evidence type="ECO:0000313" key="10">
    <source>
        <dbReference type="Proteomes" id="UP000281343"/>
    </source>
</evidence>
<gene>
    <name evidence="9" type="ORF">D9R08_13750</name>
</gene>
<keyword evidence="2 7" id="KW-0349">Heme</keyword>
<protein>
    <submittedName>
        <fullName evidence="9">Cytochrome c</fullName>
    </submittedName>
</protein>
<dbReference type="EMBL" id="RCNT01000007">
    <property type="protein sequence ID" value="RMA41385.1"/>
    <property type="molecule type" value="Genomic_DNA"/>
</dbReference>
<keyword evidence="1" id="KW-0813">Transport</keyword>
<name>A0A3L9Y1T9_9RHOB</name>
<dbReference type="Proteomes" id="UP000281343">
    <property type="component" value="Unassembled WGS sequence"/>
</dbReference>
<dbReference type="Pfam" id="PF01322">
    <property type="entry name" value="Cytochrom_C_2"/>
    <property type="match status" value="1"/>
</dbReference>
<evidence type="ECO:0000256" key="5">
    <source>
        <dbReference type="ARBA" id="ARBA00023004"/>
    </source>
</evidence>
<keyword evidence="10" id="KW-1185">Reference proteome</keyword>
<dbReference type="GO" id="GO:0022900">
    <property type="term" value="P:electron transport chain"/>
    <property type="evidence" value="ECO:0007669"/>
    <property type="project" value="InterPro"/>
</dbReference>
<accession>A0A3L9Y1T9</accession>
<feature type="binding site" description="axial binding residue" evidence="6">
    <location>
        <position position="148"/>
    </location>
    <ligand>
        <name>heme c</name>
        <dbReference type="ChEBI" id="CHEBI:61717"/>
    </ligand>
    <ligandPart>
        <name>Fe</name>
        <dbReference type="ChEBI" id="CHEBI:18248"/>
    </ligandPart>
</feature>
<dbReference type="RefSeq" id="WP_121898645.1">
    <property type="nucleotide sequence ID" value="NZ_RCNT01000007.1"/>
</dbReference>
<dbReference type="GO" id="GO:0009055">
    <property type="term" value="F:electron transfer activity"/>
    <property type="evidence" value="ECO:0007669"/>
    <property type="project" value="InterPro"/>
</dbReference>
<evidence type="ECO:0000256" key="8">
    <source>
        <dbReference type="SAM" id="SignalP"/>
    </source>
</evidence>
<dbReference type="InterPro" id="IPR002321">
    <property type="entry name" value="Cyt_c_II"/>
</dbReference>
<evidence type="ECO:0000256" key="4">
    <source>
        <dbReference type="ARBA" id="ARBA00022982"/>
    </source>
</evidence>
<evidence type="ECO:0000256" key="6">
    <source>
        <dbReference type="PIRSR" id="PIRSR000027-1"/>
    </source>
</evidence>
<keyword evidence="8" id="KW-0732">Signal</keyword>
<keyword evidence="4" id="KW-0249">Electron transport</keyword>
<feature type="signal peptide" evidence="8">
    <location>
        <begin position="1"/>
        <end position="24"/>
    </location>
</feature>
<dbReference type="PROSITE" id="PS51009">
    <property type="entry name" value="CYTCII"/>
    <property type="match status" value="1"/>
</dbReference>
<dbReference type="PRINTS" id="PR00608">
    <property type="entry name" value="CYTCHROMECII"/>
</dbReference>